<keyword evidence="2" id="KW-1185">Reference proteome</keyword>
<protein>
    <submittedName>
        <fullName evidence="1">Uncharacterized protein</fullName>
    </submittedName>
</protein>
<proteinExistence type="predicted"/>
<name>A0ABU7AIF4_9TELE</name>
<sequence>MPPVFGHATAVARLLCKFLCTVTAIFVVTSARFSPGYVSALLFYDRSSLFGIKESMESLFSDWGKYNQTFPPPFVVSPNSPEYLLLFRAPGRKRRKRGSRSGVQVKCRHAL</sequence>
<accession>A0ABU7AIF4</accession>
<dbReference type="EMBL" id="JAHUTI010017977">
    <property type="protein sequence ID" value="MED6237650.1"/>
    <property type="molecule type" value="Genomic_DNA"/>
</dbReference>
<dbReference type="Proteomes" id="UP001345963">
    <property type="component" value="Unassembled WGS sequence"/>
</dbReference>
<evidence type="ECO:0000313" key="2">
    <source>
        <dbReference type="Proteomes" id="UP001345963"/>
    </source>
</evidence>
<evidence type="ECO:0000313" key="1">
    <source>
        <dbReference type="EMBL" id="MED6237650.1"/>
    </source>
</evidence>
<organism evidence="1 2">
    <name type="scientific">Ataeniobius toweri</name>
    <dbReference type="NCBI Taxonomy" id="208326"/>
    <lineage>
        <taxon>Eukaryota</taxon>
        <taxon>Metazoa</taxon>
        <taxon>Chordata</taxon>
        <taxon>Craniata</taxon>
        <taxon>Vertebrata</taxon>
        <taxon>Euteleostomi</taxon>
        <taxon>Actinopterygii</taxon>
        <taxon>Neopterygii</taxon>
        <taxon>Teleostei</taxon>
        <taxon>Neoteleostei</taxon>
        <taxon>Acanthomorphata</taxon>
        <taxon>Ovalentaria</taxon>
        <taxon>Atherinomorphae</taxon>
        <taxon>Cyprinodontiformes</taxon>
        <taxon>Goodeidae</taxon>
        <taxon>Ataeniobius</taxon>
    </lineage>
</organism>
<comment type="caution">
    <text evidence="1">The sequence shown here is derived from an EMBL/GenBank/DDBJ whole genome shotgun (WGS) entry which is preliminary data.</text>
</comment>
<reference evidence="1 2" key="1">
    <citation type="submission" date="2021-07" db="EMBL/GenBank/DDBJ databases">
        <authorList>
            <person name="Palmer J.M."/>
        </authorList>
    </citation>
    <scope>NUCLEOTIDE SEQUENCE [LARGE SCALE GENOMIC DNA]</scope>
    <source>
        <strain evidence="1 2">AT_MEX2019</strain>
        <tissue evidence="1">Muscle</tissue>
    </source>
</reference>
<gene>
    <name evidence="1" type="ORF">ATANTOWER_030398</name>
</gene>